<dbReference type="SMART" id="SM01011">
    <property type="entry name" value="AMP_N"/>
    <property type="match status" value="1"/>
</dbReference>
<evidence type="ECO:0000256" key="3">
    <source>
        <dbReference type="ARBA" id="ARBA00022723"/>
    </source>
</evidence>
<evidence type="ECO:0000256" key="6">
    <source>
        <dbReference type="RuleBase" id="RU000590"/>
    </source>
</evidence>
<keyword evidence="3 6" id="KW-0479">Metal-binding</keyword>
<evidence type="ECO:0000313" key="8">
    <source>
        <dbReference type="EMBL" id="TPX56221.1"/>
    </source>
</evidence>
<dbReference type="SUPFAM" id="SSF53092">
    <property type="entry name" value="Creatinase/prolidase N-terminal domain"/>
    <property type="match status" value="1"/>
</dbReference>
<dbReference type="InterPro" id="IPR000994">
    <property type="entry name" value="Pept_M24"/>
</dbReference>
<keyword evidence="4" id="KW-0378">Hydrolase</keyword>
<comment type="caution">
    <text evidence="8">The sequence shown here is derived from an EMBL/GenBank/DDBJ whole genome shotgun (WGS) entry which is preliminary data.</text>
</comment>
<dbReference type="InterPro" id="IPR052433">
    <property type="entry name" value="X-Pro_dipept-like"/>
</dbReference>
<dbReference type="InterPro" id="IPR036005">
    <property type="entry name" value="Creatinase/aminopeptidase-like"/>
</dbReference>
<dbReference type="FunFam" id="3.90.230.10:FF:000002">
    <property type="entry name" value="Xaa-Pro aminopeptidase 3"/>
    <property type="match status" value="1"/>
</dbReference>
<dbReference type="GO" id="GO:0006508">
    <property type="term" value="P:proteolysis"/>
    <property type="evidence" value="ECO:0007669"/>
    <property type="project" value="TreeGrafter"/>
</dbReference>
<name>A0A507DXP1_9FUNG</name>
<evidence type="ECO:0000256" key="2">
    <source>
        <dbReference type="ARBA" id="ARBA00008766"/>
    </source>
</evidence>
<dbReference type="EMBL" id="QEAQ01000081">
    <property type="protein sequence ID" value="TPX56221.1"/>
    <property type="molecule type" value="Genomic_DNA"/>
</dbReference>
<dbReference type="GO" id="GO:0070006">
    <property type="term" value="F:metalloaminopeptidase activity"/>
    <property type="evidence" value="ECO:0007669"/>
    <property type="project" value="InterPro"/>
</dbReference>
<dbReference type="PANTHER" id="PTHR43226:SF1">
    <property type="entry name" value="XAA-PRO DIPEPTIDASE"/>
    <property type="match status" value="1"/>
</dbReference>
<dbReference type="GO" id="GO:0030145">
    <property type="term" value="F:manganese ion binding"/>
    <property type="evidence" value="ECO:0007669"/>
    <property type="project" value="InterPro"/>
</dbReference>
<reference evidence="8 9" key="1">
    <citation type="journal article" date="2019" name="Sci. Rep.">
        <title>Comparative genomics of chytrid fungi reveal insights into the obligate biotrophic and pathogenic lifestyle of Synchytrium endobioticum.</title>
        <authorList>
            <person name="van de Vossenberg B.T.L.H."/>
            <person name="Warris S."/>
            <person name="Nguyen H.D.T."/>
            <person name="van Gent-Pelzer M.P.E."/>
            <person name="Joly D.L."/>
            <person name="van de Geest H.C."/>
            <person name="Bonants P.J.M."/>
            <person name="Smith D.S."/>
            <person name="Levesque C.A."/>
            <person name="van der Lee T.A.J."/>
        </authorList>
    </citation>
    <scope>NUCLEOTIDE SEQUENCE [LARGE SCALE GENOMIC DNA]</scope>
    <source>
        <strain evidence="8 9">CBS 809.83</strain>
    </source>
</reference>
<dbReference type="Pfam" id="PF05195">
    <property type="entry name" value="AMP_N"/>
    <property type="match status" value="1"/>
</dbReference>
<dbReference type="CDD" id="cd01087">
    <property type="entry name" value="Prolidase"/>
    <property type="match status" value="1"/>
</dbReference>
<dbReference type="Gene3D" id="3.40.350.10">
    <property type="entry name" value="Creatinase/prolidase N-terminal domain"/>
    <property type="match status" value="1"/>
</dbReference>
<proteinExistence type="inferred from homology"/>
<feature type="domain" description="Aminopeptidase P N-terminal" evidence="7">
    <location>
        <begin position="6"/>
        <end position="140"/>
    </location>
</feature>
<comment type="cofactor">
    <cofactor evidence="1">
        <name>Mn(2+)</name>
        <dbReference type="ChEBI" id="CHEBI:29035"/>
    </cofactor>
</comment>
<evidence type="ECO:0000259" key="7">
    <source>
        <dbReference type="SMART" id="SM01011"/>
    </source>
</evidence>
<evidence type="ECO:0000313" key="9">
    <source>
        <dbReference type="Proteomes" id="UP000318582"/>
    </source>
</evidence>
<dbReference type="SUPFAM" id="SSF55920">
    <property type="entry name" value="Creatinase/aminopeptidase"/>
    <property type="match status" value="1"/>
</dbReference>
<protein>
    <recommendedName>
        <fullName evidence="7">Aminopeptidase P N-terminal domain-containing protein</fullName>
    </recommendedName>
</protein>
<sequence length="458" mass="50309">MTTSSYASLARENRVKVLKNLAEAGVTTGVVYLAGMKTTERKWTDAEVAFRQESNFFYLTGATQPDLHLLVDISSQESYLFIPKFSDDHALWCGVPPTTSDMKSLYGVNHARTVDEIPDVLSSLQAANVHVLEQETEHGAIGTWQSKVDKTALSTAVIEARMRKSPGEVELMRKAAKISGDAHIALMKAVGTGKGSEREMHALFEYECFRQGGRFQAYTPIVASGRNGSVLHYVENSGPISTDKRDMLLVDAGCEYDCYAADITRTYPVGGKYEGDWKTTYEIVLDMQNAVLSALKPGVKWEDMHQLANKVAAEGLIKAGLVKGDVPTLLANHIPAIFFPHGLGHSIGLDVHDVGGYPKGVPRLTDPGIKYLRMRRTLEKGMAVTVEPGIYFVDAMLDKALADPEQVRYLNVDVVKRFQATVGGVRIEDDVIITEDGIDNLTGWIPKEVADVEKVMRG</sequence>
<dbReference type="STRING" id="109895.A0A507DXP1"/>
<dbReference type="PROSITE" id="PS00491">
    <property type="entry name" value="PROLINE_PEPTIDASE"/>
    <property type="match status" value="1"/>
</dbReference>
<dbReference type="Gene3D" id="3.90.230.10">
    <property type="entry name" value="Creatinase/methionine aminopeptidase superfamily"/>
    <property type="match status" value="1"/>
</dbReference>
<organism evidence="8 9">
    <name type="scientific">Powellomyces hirtus</name>
    <dbReference type="NCBI Taxonomy" id="109895"/>
    <lineage>
        <taxon>Eukaryota</taxon>
        <taxon>Fungi</taxon>
        <taxon>Fungi incertae sedis</taxon>
        <taxon>Chytridiomycota</taxon>
        <taxon>Chytridiomycota incertae sedis</taxon>
        <taxon>Chytridiomycetes</taxon>
        <taxon>Spizellomycetales</taxon>
        <taxon>Powellomycetaceae</taxon>
        <taxon>Powellomyces</taxon>
    </lineage>
</organism>
<accession>A0A507DXP1</accession>
<dbReference type="Proteomes" id="UP000318582">
    <property type="component" value="Unassembled WGS sequence"/>
</dbReference>
<dbReference type="InterPro" id="IPR029149">
    <property type="entry name" value="Creatin/AminoP/Spt16_N"/>
</dbReference>
<comment type="similarity">
    <text evidence="2 6">Belongs to the peptidase M24B family.</text>
</comment>
<dbReference type="InterPro" id="IPR001131">
    <property type="entry name" value="Peptidase_M24B_aminopep-P_CS"/>
</dbReference>
<dbReference type="InterPro" id="IPR007865">
    <property type="entry name" value="Aminopep_P_N"/>
</dbReference>
<keyword evidence="9" id="KW-1185">Reference proteome</keyword>
<keyword evidence="5" id="KW-0464">Manganese</keyword>
<evidence type="ECO:0000256" key="5">
    <source>
        <dbReference type="ARBA" id="ARBA00023211"/>
    </source>
</evidence>
<gene>
    <name evidence="8" type="ORF">PhCBS80983_g04706</name>
</gene>
<evidence type="ECO:0000256" key="1">
    <source>
        <dbReference type="ARBA" id="ARBA00001936"/>
    </source>
</evidence>
<evidence type="ECO:0000256" key="4">
    <source>
        <dbReference type="ARBA" id="ARBA00022801"/>
    </source>
</evidence>
<dbReference type="AlphaFoldDB" id="A0A507DXP1"/>
<dbReference type="Pfam" id="PF00557">
    <property type="entry name" value="Peptidase_M24"/>
    <property type="match status" value="1"/>
</dbReference>
<dbReference type="PANTHER" id="PTHR43226">
    <property type="entry name" value="XAA-PRO AMINOPEPTIDASE 3"/>
    <property type="match status" value="1"/>
</dbReference>